<dbReference type="Proteomes" id="UP000222310">
    <property type="component" value="Unassembled WGS sequence"/>
</dbReference>
<dbReference type="Pfam" id="PF04199">
    <property type="entry name" value="Cyclase"/>
    <property type="match status" value="1"/>
</dbReference>
<dbReference type="PANTHER" id="PTHR43564">
    <property type="entry name" value="KYNURENINE FORMAMIDASE-LIKE PROTEIN"/>
    <property type="match status" value="1"/>
</dbReference>
<feature type="transmembrane region" description="Helical" evidence="1">
    <location>
        <begin position="28"/>
        <end position="48"/>
    </location>
</feature>
<dbReference type="PANTHER" id="PTHR43564:SF2">
    <property type="entry name" value="BLR6059 PROTEIN"/>
    <property type="match status" value="1"/>
</dbReference>
<dbReference type="GeneID" id="57094499"/>
<dbReference type="RefSeq" id="WP_180267622.1">
    <property type="nucleotide sequence ID" value="NZ_LAHD01000030.1"/>
</dbReference>
<dbReference type="Gene3D" id="3.50.30.50">
    <property type="entry name" value="Putative cyclase"/>
    <property type="match status" value="1"/>
</dbReference>
<keyword evidence="1" id="KW-0472">Membrane</keyword>
<accession>A0A9Q5ZCN5</accession>
<comment type="caution">
    <text evidence="2">The sequence shown here is derived from an EMBL/GenBank/DDBJ whole genome shotgun (WGS) entry which is preliminary data.</text>
</comment>
<proteinExistence type="predicted"/>
<sequence length="330" mass="37383">MTILPQFYQTHLKQKIDRFLCQPFQKTFWGIVCLIVLFGVGWMSVNAVQPRREPHLWQVYEQSLKKAKYVDLTHTITPAIPVWSGFGSSKFAPAINPKTGEPYTYQKDGFEATHYDLSTDQLGTQLDPPAHWNPDYPAIDELPATFTVRPLVIIPIQDKVAKDPNYHLSVKDIQDWERKHGKIPQGSVVFVRSDWSSSWPNPELATRTKFPGVKLEALKFLHLERQILFHGHEPLDTDSTPTLEGEDWLLKNGYTQAEGVANLDQVPETGALLSIGYPKFKGGLGGYARYIAICPPNWKYGVSVGQIPESPLLKADKPLHWDTKLGVRVR</sequence>
<dbReference type="AlphaFoldDB" id="A0A9Q5ZCN5"/>
<protein>
    <submittedName>
        <fullName evidence="2">Cyclase</fullName>
    </submittedName>
</protein>
<evidence type="ECO:0000313" key="2">
    <source>
        <dbReference type="EMBL" id="PHK04005.1"/>
    </source>
</evidence>
<evidence type="ECO:0000256" key="1">
    <source>
        <dbReference type="SAM" id="Phobius"/>
    </source>
</evidence>
<organism evidence="2 3">
    <name type="scientific">Nostoc linckia z8</name>
    <dbReference type="NCBI Taxonomy" id="1628746"/>
    <lineage>
        <taxon>Bacteria</taxon>
        <taxon>Bacillati</taxon>
        <taxon>Cyanobacteriota</taxon>
        <taxon>Cyanophyceae</taxon>
        <taxon>Nostocales</taxon>
        <taxon>Nostocaceae</taxon>
        <taxon>Nostoc</taxon>
    </lineage>
</organism>
<dbReference type="SUPFAM" id="SSF102198">
    <property type="entry name" value="Putative cyclase"/>
    <property type="match status" value="1"/>
</dbReference>
<keyword evidence="1" id="KW-1133">Transmembrane helix</keyword>
<reference evidence="2 3" key="1">
    <citation type="submission" date="2015-02" db="EMBL/GenBank/DDBJ databases">
        <title>Nostoc linckia genome annotation.</title>
        <authorList>
            <person name="Zhou Z."/>
        </authorList>
    </citation>
    <scope>NUCLEOTIDE SEQUENCE [LARGE SCALE GENOMIC DNA]</scope>
    <source>
        <strain evidence="3">z8</strain>
    </source>
</reference>
<keyword evidence="1" id="KW-0812">Transmembrane</keyword>
<dbReference type="EMBL" id="LAHD01000030">
    <property type="protein sequence ID" value="PHK04005.1"/>
    <property type="molecule type" value="Genomic_DNA"/>
</dbReference>
<dbReference type="InterPro" id="IPR007325">
    <property type="entry name" value="KFase/CYL"/>
</dbReference>
<dbReference type="GO" id="GO:0004061">
    <property type="term" value="F:arylformamidase activity"/>
    <property type="evidence" value="ECO:0007669"/>
    <property type="project" value="InterPro"/>
</dbReference>
<dbReference type="GO" id="GO:0019441">
    <property type="term" value="P:L-tryptophan catabolic process to kynurenine"/>
    <property type="evidence" value="ECO:0007669"/>
    <property type="project" value="InterPro"/>
</dbReference>
<dbReference type="InterPro" id="IPR037175">
    <property type="entry name" value="KFase_sf"/>
</dbReference>
<name>A0A9Q5ZCN5_NOSLI</name>
<gene>
    <name evidence="2" type="ORF">VF08_13170</name>
</gene>
<evidence type="ECO:0000313" key="3">
    <source>
        <dbReference type="Proteomes" id="UP000222310"/>
    </source>
</evidence>